<reference evidence="9" key="1">
    <citation type="journal article" date="2018" name="Nat. Microbiol.">
        <title>Leveraging single-cell genomics to expand the fungal tree of life.</title>
        <authorList>
            <person name="Ahrendt S.R."/>
            <person name="Quandt C.A."/>
            <person name="Ciobanu D."/>
            <person name="Clum A."/>
            <person name="Salamov A."/>
            <person name="Andreopoulos B."/>
            <person name="Cheng J.F."/>
            <person name="Woyke T."/>
            <person name="Pelin A."/>
            <person name="Henrissat B."/>
            <person name="Reynolds N.K."/>
            <person name="Benny G.L."/>
            <person name="Smith M.E."/>
            <person name="James T.Y."/>
            <person name="Grigoriev I.V."/>
        </authorList>
    </citation>
    <scope>NUCLEOTIDE SEQUENCE [LARGE SCALE GENOMIC DNA]</scope>
    <source>
        <strain evidence="9">ATCC 52028</strain>
    </source>
</reference>
<feature type="transmembrane region" description="Helical" evidence="7">
    <location>
        <begin position="532"/>
        <end position="556"/>
    </location>
</feature>
<feature type="transmembrane region" description="Helical" evidence="7">
    <location>
        <begin position="228"/>
        <end position="247"/>
    </location>
</feature>
<dbReference type="InterPro" id="IPR007603">
    <property type="entry name" value="Choline_transptr-like"/>
</dbReference>
<dbReference type="Pfam" id="PF04515">
    <property type="entry name" value="Choline_transpo"/>
    <property type="match status" value="1"/>
</dbReference>
<evidence type="ECO:0000313" key="9">
    <source>
        <dbReference type="Proteomes" id="UP000274922"/>
    </source>
</evidence>
<dbReference type="EMBL" id="ML014180">
    <property type="protein sequence ID" value="RKP01224.1"/>
    <property type="molecule type" value="Genomic_DNA"/>
</dbReference>
<dbReference type="GO" id="GO:0005886">
    <property type="term" value="C:plasma membrane"/>
    <property type="evidence" value="ECO:0007669"/>
    <property type="project" value="UniProtKB-SubCell"/>
</dbReference>
<dbReference type="Proteomes" id="UP000274922">
    <property type="component" value="Unassembled WGS sequence"/>
</dbReference>
<keyword evidence="9" id="KW-1185">Reference proteome</keyword>
<evidence type="ECO:0000256" key="6">
    <source>
        <dbReference type="ARBA" id="ARBA00023180"/>
    </source>
</evidence>
<keyword evidence="6" id="KW-0325">Glycoprotein</keyword>
<feature type="transmembrane region" description="Helical" evidence="7">
    <location>
        <begin position="195"/>
        <end position="216"/>
    </location>
</feature>
<dbReference type="STRING" id="1555241.A0A4P9X7K1"/>
<dbReference type="OrthoDB" id="420519at2759"/>
<dbReference type="PANTHER" id="PTHR12385">
    <property type="entry name" value="CHOLINE TRANSPORTER-LIKE (SLC FAMILY 44)"/>
    <property type="match status" value="1"/>
</dbReference>
<organism evidence="8 9">
    <name type="scientific">Caulochytrium protostelioides</name>
    <dbReference type="NCBI Taxonomy" id="1555241"/>
    <lineage>
        <taxon>Eukaryota</taxon>
        <taxon>Fungi</taxon>
        <taxon>Fungi incertae sedis</taxon>
        <taxon>Chytridiomycota</taxon>
        <taxon>Chytridiomycota incertae sedis</taxon>
        <taxon>Chytridiomycetes</taxon>
        <taxon>Caulochytriales</taxon>
        <taxon>Caulochytriaceae</taxon>
        <taxon>Caulochytrium</taxon>
    </lineage>
</organism>
<name>A0A4P9X7K1_9FUNG</name>
<feature type="transmembrane region" description="Helical" evidence="7">
    <location>
        <begin position="273"/>
        <end position="295"/>
    </location>
</feature>
<feature type="transmembrane region" description="Helical" evidence="7">
    <location>
        <begin position="469"/>
        <end position="489"/>
    </location>
</feature>
<evidence type="ECO:0000256" key="2">
    <source>
        <dbReference type="ARBA" id="ARBA00007168"/>
    </source>
</evidence>
<comment type="similarity">
    <text evidence="2 7">Belongs to the CTL (choline transporter-like) family.</text>
</comment>
<keyword evidence="5 7" id="KW-0472">Membrane</keyword>
<protein>
    <recommendedName>
        <fullName evidence="7">Protein PNS1</fullName>
    </recommendedName>
</protein>
<evidence type="ECO:0000256" key="3">
    <source>
        <dbReference type="ARBA" id="ARBA00022692"/>
    </source>
</evidence>
<evidence type="ECO:0000313" key="8">
    <source>
        <dbReference type="EMBL" id="RKP01224.1"/>
    </source>
</evidence>
<feature type="transmembrane region" description="Helical" evidence="7">
    <location>
        <begin position="433"/>
        <end position="457"/>
    </location>
</feature>
<evidence type="ECO:0000256" key="4">
    <source>
        <dbReference type="ARBA" id="ARBA00022989"/>
    </source>
</evidence>
<gene>
    <name evidence="8" type="ORF">CXG81DRAFT_12276</name>
</gene>
<feature type="transmembrane region" description="Helical" evidence="7">
    <location>
        <begin position="24"/>
        <end position="44"/>
    </location>
</feature>
<dbReference type="PANTHER" id="PTHR12385:SF14">
    <property type="entry name" value="CHOLINE TRANSPORTER-LIKE 2"/>
    <property type="match status" value="1"/>
</dbReference>
<evidence type="ECO:0000256" key="7">
    <source>
        <dbReference type="RuleBase" id="RU368066"/>
    </source>
</evidence>
<feature type="transmembrane region" description="Helical" evidence="7">
    <location>
        <begin position="501"/>
        <end position="520"/>
    </location>
</feature>
<accession>A0A4P9X7K1</accession>
<evidence type="ECO:0000256" key="1">
    <source>
        <dbReference type="ARBA" id="ARBA00004141"/>
    </source>
</evidence>
<keyword evidence="3 7" id="KW-0812">Transmembrane</keyword>
<sequence>MGAPLDASPVTPARRRARVFCHDFLCLILFAAMWAGMIAIGIFANRYGNRDRLLHGYDSEGNLCGSGVGVDSTRDLAAQPYLYYFGVELDGYRKCVAQCPTVTLDMDTVECVYDTAVGASRADKLGQVNSHACVYTYASQPIYHRCVPSLEAFNGDVSANMGADNTTSLLAQVLSGELNGRATAAAVFQDLFASLWIIVACSGIALALGMIVLLLVQWFGAITIWTGMIAGLVTLWGLGGFLAYNYYLVYEMGQAMIQTGFEPINTLVYNKNLLLACAIFLTASAAILTLVTLLVRKHINLAMTLMGVAARALRAVPFIVFFPLLKYLALMALVVWCVWVFALLSSSGTVIAAELSATISAQTETIPGHAFQVNAGYGWFQLYYVFGFLWTYNWIIAISQTTMAGVMSSWYFARDKSLYQTRLPVMRSLATVLWYHLGSLAFGSLIIALFELMLYLLGVLQHKLEKSQLWIASVVVRCIKCCCGLLTSIVKLFSKNAYIEIAIYGYGFVKAARVASSLIVRNMIHLSVLTTVSGFVIFLCKLMIACGTTVAGLGLLMHYNGQQPWSNYAVPLVVIFIVSYVIASAFLAIYAITLSTVFLCFCEDCERNDGSPARPYFMPEALLRYVPAKKQEMPLPMIATSARISPIDAPVY</sequence>
<dbReference type="GO" id="GO:0022857">
    <property type="term" value="F:transmembrane transporter activity"/>
    <property type="evidence" value="ECO:0007669"/>
    <property type="project" value="UniProtKB-UniRule"/>
</dbReference>
<evidence type="ECO:0000256" key="5">
    <source>
        <dbReference type="ARBA" id="ARBA00023136"/>
    </source>
</evidence>
<proteinExistence type="inferred from homology"/>
<dbReference type="AlphaFoldDB" id="A0A4P9X7K1"/>
<comment type="function">
    <text evidence="7">Probably involved in transport through the plasma membrane.</text>
</comment>
<comment type="subcellular location">
    <subcellularLocation>
        <location evidence="7">Cell membrane</location>
        <topology evidence="7">Multi-pass membrane protein</topology>
    </subcellularLocation>
    <subcellularLocation>
        <location evidence="1">Membrane</location>
        <topology evidence="1">Multi-pass membrane protein</topology>
    </subcellularLocation>
</comment>
<feature type="transmembrane region" description="Helical" evidence="7">
    <location>
        <begin position="316"/>
        <end position="342"/>
    </location>
</feature>
<feature type="transmembrane region" description="Helical" evidence="7">
    <location>
        <begin position="568"/>
        <end position="592"/>
    </location>
</feature>
<keyword evidence="4 7" id="KW-1133">Transmembrane helix</keyword>